<dbReference type="RefSeq" id="WP_013875353.1">
    <property type="nucleotide sequence ID" value="NC_015656.1"/>
</dbReference>
<evidence type="ECO:0000259" key="4">
    <source>
        <dbReference type="Pfam" id="PF00440"/>
    </source>
</evidence>
<keyword evidence="3" id="KW-0804">Transcription</keyword>
<feature type="domain" description="HTH tetR-type" evidence="4">
    <location>
        <begin position="29"/>
        <end position="70"/>
    </location>
</feature>
<dbReference type="eggNOG" id="COG1309">
    <property type="taxonomic scope" value="Bacteria"/>
</dbReference>
<dbReference type="PANTHER" id="PTHR47506">
    <property type="entry name" value="TRANSCRIPTIONAL REGULATORY PROTEIN"/>
    <property type="match status" value="1"/>
</dbReference>
<dbReference type="KEGG" id="fsy:FsymDg_4223"/>
<reference evidence="5 6" key="1">
    <citation type="submission" date="2011-05" db="EMBL/GenBank/DDBJ databases">
        <title>Complete sequence of chromosome of Frankia symbiont of Datisca glomerata.</title>
        <authorList>
            <consortium name="US DOE Joint Genome Institute"/>
            <person name="Lucas S."/>
            <person name="Han J."/>
            <person name="Lapidus A."/>
            <person name="Cheng J.-F."/>
            <person name="Goodwin L."/>
            <person name="Pitluck S."/>
            <person name="Peters L."/>
            <person name="Mikhailova N."/>
            <person name="Chertkov O."/>
            <person name="Teshima H."/>
            <person name="Han C."/>
            <person name="Tapia R."/>
            <person name="Land M."/>
            <person name="Hauser L."/>
            <person name="Kyrpides N."/>
            <person name="Ivanova N."/>
            <person name="Pagani I."/>
            <person name="Berry A."/>
            <person name="Pawlowski K."/>
            <person name="Persson T."/>
            <person name="Vanden Heuvel B."/>
            <person name="Benson D."/>
            <person name="Woyke T."/>
        </authorList>
    </citation>
    <scope>NUCLEOTIDE SEQUENCE [LARGE SCALE GENOMIC DNA]</scope>
    <source>
        <strain evidence="6">4085684</strain>
    </source>
</reference>
<dbReference type="Gene3D" id="1.10.357.10">
    <property type="entry name" value="Tetracycline Repressor, domain 2"/>
    <property type="match status" value="1"/>
</dbReference>
<evidence type="ECO:0000256" key="1">
    <source>
        <dbReference type="ARBA" id="ARBA00023015"/>
    </source>
</evidence>
<dbReference type="InterPro" id="IPR001647">
    <property type="entry name" value="HTH_TetR"/>
</dbReference>
<dbReference type="AlphaFoldDB" id="F8AXR9"/>
<dbReference type="GO" id="GO:0003677">
    <property type="term" value="F:DNA binding"/>
    <property type="evidence" value="ECO:0007669"/>
    <property type="project" value="UniProtKB-KW"/>
</dbReference>
<dbReference type="HOGENOM" id="CLU_099797_0_0_11"/>
<keyword evidence="6" id="KW-1185">Reference proteome</keyword>
<dbReference type="SUPFAM" id="SSF46689">
    <property type="entry name" value="Homeodomain-like"/>
    <property type="match status" value="1"/>
</dbReference>
<evidence type="ECO:0000256" key="2">
    <source>
        <dbReference type="ARBA" id="ARBA00023125"/>
    </source>
</evidence>
<proteinExistence type="predicted"/>
<evidence type="ECO:0000256" key="3">
    <source>
        <dbReference type="ARBA" id="ARBA00023163"/>
    </source>
</evidence>
<gene>
    <name evidence="5" type="ordered locus">FsymDg_4223</name>
</gene>
<dbReference type="STRING" id="656024.FsymDg_4223"/>
<dbReference type="Pfam" id="PF00440">
    <property type="entry name" value="TetR_N"/>
    <property type="match status" value="1"/>
</dbReference>
<organism evidence="5 6">
    <name type="scientific">Candidatus Protofrankia datiscae</name>
    <dbReference type="NCBI Taxonomy" id="2716812"/>
    <lineage>
        <taxon>Bacteria</taxon>
        <taxon>Bacillati</taxon>
        <taxon>Actinomycetota</taxon>
        <taxon>Actinomycetes</taxon>
        <taxon>Frankiales</taxon>
        <taxon>Frankiaceae</taxon>
        <taxon>Protofrankia</taxon>
    </lineage>
</organism>
<name>F8AXR9_9ACTN</name>
<dbReference type="InterPro" id="IPR009057">
    <property type="entry name" value="Homeodomain-like_sf"/>
</dbReference>
<dbReference type="Proteomes" id="UP000001549">
    <property type="component" value="Chromosome"/>
</dbReference>
<protein>
    <submittedName>
        <fullName evidence="5">Regulatory protein TetR</fullName>
    </submittedName>
</protein>
<keyword evidence="2" id="KW-0238">DNA-binding</keyword>
<evidence type="ECO:0000313" key="5">
    <source>
        <dbReference type="EMBL" id="AEH11487.1"/>
    </source>
</evidence>
<dbReference type="EMBL" id="CP002801">
    <property type="protein sequence ID" value="AEH11487.1"/>
    <property type="molecule type" value="Genomic_DNA"/>
</dbReference>
<dbReference type="Gene3D" id="1.10.10.60">
    <property type="entry name" value="Homeodomain-like"/>
    <property type="match status" value="1"/>
</dbReference>
<dbReference type="PANTHER" id="PTHR47506:SF1">
    <property type="entry name" value="HTH-TYPE TRANSCRIPTIONAL REGULATOR YJDC"/>
    <property type="match status" value="1"/>
</dbReference>
<sequence length="222" mass="23513">MTVSLDGHPWPSSGSRRTSRQSDLFDRLVEIFLREGFAHFTLADLAARLRCSKSSLYALAHSKEQLAVAVVVHFFRTAAAEVERRVAGVTDPGARVGTYLAAVAEELKPASEAFRRDLAAFPPARDVYELNTRIAAARIRTLVAEGVADGAFRDVHASFVGHVATLAMVAIQQGEVAGVTGLSDADAYAELAKLLLHGIVRDTGTGTDAAGRPGQTANGLSG</sequence>
<keyword evidence="1" id="KW-0805">Transcription regulation</keyword>
<evidence type="ECO:0000313" key="6">
    <source>
        <dbReference type="Proteomes" id="UP000001549"/>
    </source>
</evidence>
<accession>F8AXR9</accession>